<comment type="caution">
    <text evidence="1">The sequence shown here is derived from an EMBL/GenBank/DDBJ whole genome shotgun (WGS) entry which is preliminary data.</text>
</comment>
<dbReference type="RefSeq" id="WP_116973553.1">
    <property type="nucleotide sequence ID" value="NZ_QPMM01000001.1"/>
</dbReference>
<organism evidence="1 2">
    <name type="scientific">Chitinophaga silvatica</name>
    <dbReference type="NCBI Taxonomy" id="2282649"/>
    <lineage>
        <taxon>Bacteria</taxon>
        <taxon>Pseudomonadati</taxon>
        <taxon>Bacteroidota</taxon>
        <taxon>Chitinophagia</taxon>
        <taxon>Chitinophagales</taxon>
        <taxon>Chitinophagaceae</taxon>
        <taxon>Chitinophaga</taxon>
    </lineage>
</organism>
<evidence type="ECO:0000313" key="1">
    <source>
        <dbReference type="EMBL" id="RFS26361.1"/>
    </source>
</evidence>
<name>A0A3E1YG38_9BACT</name>
<keyword evidence="2" id="KW-1185">Reference proteome</keyword>
<dbReference type="OrthoDB" id="662471at2"/>
<gene>
    <name evidence="1" type="ORF">DVR12_00810</name>
</gene>
<reference evidence="1 2" key="1">
    <citation type="submission" date="2018-07" db="EMBL/GenBank/DDBJ databases">
        <title>Chitinophaga K2CV101002-2 sp. nov., isolated from a monsoon evergreen broad-leaved forest soil.</title>
        <authorList>
            <person name="Lv Y."/>
        </authorList>
    </citation>
    <scope>NUCLEOTIDE SEQUENCE [LARGE SCALE GENOMIC DNA]</scope>
    <source>
        <strain evidence="1 2">GDMCC 1.1288</strain>
    </source>
</reference>
<evidence type="ECO:0000313" key="2">
    <source>
        <dbReference type="Proteomes" id="UP000260644"/>
    </source>
</evidence>
<protein>
    <submittedName>
        <fullName evidence="1">Uncharacterized protein</fullName>
    </submittedName>
</protein>
<dbReference type="EMBL" id="QPMM01000001">
    <property type="protein sequence ID" value="RFS26361.1"/>
    <property type="molecule type" value="Genomic_DNA"/>
</dbReference>
<dbReference type="Proteomes" id="UP000260644">
    <property type="component" value="Unassembled WGS sequence"/>
</dbReference>
<sequence>MKAKLHYLNSISGPKASFYSINYQELVDGPTKQLFNDFLEEYQSGYENELMNMIGRLKNMGNTNAAKEEYFRLDEGLDWNDLVCALFDIPEKFLRLYCIRISEQIVILGNGGPKPKYIRAWQDDPRLTKEVNEMMEYSRIIRTKLENMDFRITSDGLHLEGKNLRLI</sequence>
<proteinExistence type="predicted"/>
<accession>A0A3E1YG38</accession>
<dbReference type="AlphaFoldDB" id="A0A3E1YG38"/>